<evidence type="ECO:0000256" key="2">
    <source>
        <dbReference type="ARBA" id="ARBA00022475"/>
    </source>
</evidence>
<dbReference type="PROSITE" id="PS50885">
    <property type="entry name" value="HAMP"/>
    <property type="match status" value="1"/>
</dbReference>
<dbReference type="Gene3D" id="1.10.287.950">
    <property type="entry name" value="Methyl-accepting chemotaxis protein"/>
    <property type="match status" value="1"/>
</dbReference>
<keyword evidence="7" id="KW-0175">Coiled coil</keyword>
<dbReference type="Gene3D" id="6.10.340.10">
    <property type="match status" value="1"/>
</dbReference>
<gene>
    <name evidence="11" type="ORF">HF838_23030</name>
</gene>
<dbReference type="InterPro" id="IPR004089">
    <property type="entry name" value="MCPsignal_dom"/>
</dbReference>
<evidence type="ECO:0000313" key="12">
    <source>
        <dbReference type="Proteomes" id="UP000561326"/>
    </source>
</evidence>
<dbReference type="OrthoDB" id="2168386at2"/>
<evidence type="ECO:0000313" key="11">
    <source>
        <dbReference type="EMBL" id="NMF01082.1"/>
    </source>
</evidence>
<proteinExistence type="inferred from homology"/>
<feature type="transmembrane region" description="Helical" evidence="8">
    <location>
        <begin position="184"/>
        <end position="201"/>
    </location>
</feature>
<feature type="coiled-coil region" evidence="7">
    <location>
        <begin position="473"/>
        <end position="500"/>
    </location>
</feature>
<dbReference type="GeneID" id="92841032"/>
<dbReference type="SMART" id="SM00283">
    <property type="entry name" value="MA"/>
    <property type="match status" value="1"/>
</dbReference>
<dbReference type="Proteomes" id="UP000561326">
    <property type="component" value="Unassembled WGS sequence"/>
</dbReference>
<dbReference type="PANTHER" id="PTHR32089:SF112">
    <property type="entry name" value="LYSOZYME-LIKE PROTEIN-RELATED"/>
    <property type="match status" value="1"/>
</dbReference>
<name>A0A848D1G8_ANEAE</name>
<evidence type="ECO:0000256" key="6">
    <source>
        <dbReference type="PROSITE-ProRule" id="PRU00284"/>
    </source>
</evidence>
<dbReference type="GO" id="GO:0005886">
    <property type="term" value="C:plasma membrane"/>
    <property type="evidence" value="ECO:0007669"/>
    <property type="project" value="UniProtKB-SubCell"/>
</dbReference>
<dbReference type="SUPFAM" id="SSF58104">
    <property type="entry name" value="Methyl-accepting chemotaxis protein (MCP) signaling domain"/>
    <property type="match status" value="1"/>
</dbReference>
<keyword evidence="8" id="KW-1133">Transmembrane helix</keyword>
<sequence>MKSIRLKLFTAFCLIFVLFVAQLAYVTYEIQVHGNKVQTIEKLALPTALKADEIKLSVIQVQQWLTDISATRAAKGLDDGFDKAEEHAQLFYKNIDQLGSLESTDPQKLKDIKSSFNSYYETGKKMAHDYIEGGPQKGNMTMGEFDGYAEDINKKVDNFRDEALSNINKTVVELSQTISLLKKTVITLSIIIFLLSMFISFKLSQSITNPLIELLKRTKEIAKGNLTNPVQATTKDEVGQLSQSFEDMRRSLVELINQMNTLSYELNESSYELSEAANQTGETSSQVAVTINEIADGTSQQADTTANVLQKMEKAMKQTEIGYGQVGQTLQNAMESTKVAYEGDKAISESIQHLNTVSKTVQFATESIQKLGRRSDEIGGIITIIGDIANQTNLLALNAAIEAARAGEQGKGFAVVADEVRKLAEESSKATSQITNMIKDIQTEIVTTVQTMESTLGAVENQVQIIQCGSQSLNTIVNRVEETEENMKQIKEIFDNLRKNASDVLQCIREVVVITEEAAAASQQVAASAEEQSSTVEEVAANANQLSNLAESLKREINRFKI</sequence>
<keyword evidence="2" id="KW-1003">Cell membrane</keyword>
<dbReference type="EMBL" id="JABAGO010000065">
    <property type="protein sequence ID" value="NMF01082.1"/>
    <property type="molecule type" value="Genomic_DNA"/>
</dbReference>
<comment type="similarity">
    <text evidence="5">Belongs to the methyl-accepting chemotaxis (MCP) protein family.</text>
</comment>
<evidence type="ECO:0000259" key="10">
    <source>
        <dbReference type="PROSITE" id="PS50885"/>
    </source>
</evidence>
<dbReference type="GO" id="GO:0007165">
    <property type="term" value="P:signal transduction"/>
    <property type="evidence" value="ECO:0007669"/>
    <property type="project" value="UniProtKB-KW"/>
</dbReference>
<keyword evidence="4 6" id="KW-0807">Transducer</keyword>
<reference evidence="11 12" key="1">
    <citation type="submission" date="2020-04" db="EMBL/GenBank/DDBJ databases">
        <authorList>
            <person name="Hitch T.C.A."/>
            <person name="Wylensek D."/>
            <person name="Clavel T."/>
        </authorList>
    </citation>
    <scope>NUCLEOTIDE SEQUENCE [LARGE SCALE GENOMIC DNA]</scope>
    <source>
        <strain evidence="11 12">WB01_D5_05</strain>
    </source>
</reference>
<dbReference type="SMART" id="SM00304">
    <property type="entry name" value="HAMP"/>
    <property type="match status" value="1"/>
</dbReference>
<organism evidence="11 12">
    <name type="scientific">Aneurinibacillus aneurinilyticus</name>
    <name type="common">Bacillus aneurinolyticus</name>
    <dbReference type="NCBI Taxonomy" id="1391"/>
    <lineage>
        <taxon>Bacteria</taxon>
        <taxon>Bacillati</taxon>
        <taxon>Bacillota</taxon>
        <taxon>Bacilli</taxon>
        <taxon>Bacillales</taxon>
        <taxon>Paenibacillaceae</taxon>
        <taxon>Aneurinibacillus group</taxon>
        <taxon>Aneurinibacillus</taxon>
    </lineage>
</organism>
<dbReference type="Pfam" id="PF00015">
    <property type="entry name" value="MCPsignal"/>
    <property type="match status" value="1"/>
</dbReference>
<evidence type="ECO:0000256" key="1">
    <source>
        <dbReference type="ARBA" id="ARBA00004236"/>
    </source>
</evidence>
<protein>
    <submittedName>
        <fullName evidence="11">Methyl-accepting chemotaxis protein</fullName>
    </submittedName>
</protein>
<evidence type="ECO:0000256" key="3">
    <source>
        <dbReference type="ARBA" id="ARBA00023136"/>
    </source>
</evidence>
<feature type="domain" description="Methyl-accepting transducer" evidence="9">
    <location>
        <begin position="276"/>
        <end position="540"/>
    </location>
</feature>
<accession>A0A848D1G8</accession>
<dbReference type="RefSeq" id="WP_021623863.1">
    <property type="nucleotide sequence ID" value="NZ_CABKST010000238.1"/>
</dbReference>
<dbReference type="AlphaFoldDB" id="A0A848D1G8"/>
<evidence type="ECO:0000256" key="8">
    <source>
        <dbReference type="SAM" id="Phobius"/>
    </source>
</evidence>
<keyword evidence="8" id="KW-0812">Transmembrane</keyword>
<evidence type="ECO:0000256" key="4">
    <source>
        <dbReference type="ARBA" id="ARBA00023224"/>
    </source>
</evidence>
<evidence type="ECO:0000256" key="7">
    <source>
        <dbReference type="SAM" id="Coils"/>
    </source>
</evidence>
<comment type="subcellular location">
    <subcellularLocation>
        <location evidence="1">Cell membrane</location>
    </subcellularLocation>
</comment>
<evidence type="ECO:0000259" key="9">
    <source>
        <dbReference type="PROSITE" id="PS50111"/>
    </source>
</evidence>
<dbReference type="Pfam" id="PF00672">
    <property type="entry name" value="HAMP"/>
    <property type="match status" value="1"/>
</dbReference>
<dbReference type="PANTHER" id="PTHR32089">
    <property type="entry name" value="METHYL-ACCEPTING CHEMOTAXIS PROTEIN MCPB"/>
    <property type="match status" value="1"/>
</dbReference>
<evidence type="ECO:0000256" key="5">
    <source>
        <dbReference type="ARBA" id="ARBA00029447"/>
    </source>
</evidence>
<dbReference type="CDD" id="cd06225">
    <property type="entry name" value="HAMP"/>
    <property type="match status" value="1"/>
</dbReference>
<comment type="caution">
    <text evidence="11">The sequence shown here is derived from an EMBL/GenBank/DDBJ whole genome shotgun (WGS) entry which is preliminary data.</text>
</comment>
<feature type="domain" description="HAMP" evidence="10">
    <location>
        <begin position="205"/>
        <end position="257"/>
    </location>
</feature>
<keyword evidence="3 8" id="KW-0472">Membrane</keyword>
<dbReference type="PROSITE" id="PS50111">
    <property type="entry name" value="CHEMOTAXIS_TRANSDUC_2"/>
    <property type="match status" value="1"/>
</dbReference>
<dbReference type="InterPro" id="IPR003660">
    <property type="entry name" value="HAMP_dom"/>
</dbReference>